<organism evidence="3 4">
    <name type="scientific">Coniochaeta pulveracea</name>
    <dbReference type="NCBI Taxonomy" id="177199"/>
    <lineage>
        <taxon>Eukaryota</taxon>
        <taxon>Fungi</taxon>
        <taxon>Dikarya</taxon>
        <taxon>Ascomycota</taxon>
        <taxon>Pezizomycotina</taxon>
        <taxon>Sordariomycetes</taxon>
        <taxon>Sordariomycetidae</taxon>
        <taxon>Coniochaetales</taxon>
        <taxon>Coniochaetaceae</taxon>
        <taxon>Coniochaeta</taxon>
    </lineage>
</organism>
<reference evidence="3 4" key="1">
    <citation type="submission" date="2018-08" db="EMBL/GenBank/DDBJ databases">
        <title>Draft genome of the lignicolous fungus Coniochaeta pulveracea.</title>
        <authorList>
            <person name="Borstlap C.J."/>
            <person name="De Witt R.N."/>
            <person name="Botha A."/>
            <person name="Volschenk H."/>
        </authorList>
    </citation>
    <scope>NUCLEOTIDE SEQUENCE [LARGE SCALE GENOMIC DNA]</scope>
    <source>
        <strain evidence="3 4">CAB683</strain>
    </source>
</reference>
<name>A0A420XVQ5_9PEZI</name>
<dbReference type="AlphaFoldDB" id="A0A420XVQ5"/>
<evidence type="ECO:0008006" key="5">
    <source>
        <dbReference type="Google" id="ProtNLM"/>
    </source>
</evidence>
<sequence>MAHNNTSHGHADNLAYQGLERENMIPHGGAHNNGTTTTATYPDQPVTGHGTHHNGLANNPVNTRGVNPNNGLTHNTNPTHHNGTTHNTTPISPTNKKDQTGLLTRFVPERLKHTAFYRWFLRLLRILQFLSAVISLGLFSRRVYKVYRLINTIKTRRGINSSMGAVEGILAAAVLYTILATLFQFVLRGGGPRWLRWLWVLLDLLFVGAFIAVAVLTRPNGGSAGPRRCFGGRDVGTGQTSRDDTCDLPWGTFILAIVSSVLHALTAAFHEVRDRYKAHHRRVDEEKRAQEEAARHGGRMN</sequence>
<comment type="caution">
    <text evidence="3">The sequence shown here is derived from an EMBL/GenBank/DDBJ whole genome shotgun (WGS) entry which is preliminary data.</text>
</comment>
<gene>
    <name evidence="3" type="ORF">DL546_000271</name>
</gene>
<feature type="transmembrane region" description="Helical" evidence="2">
    <location>
        <begin position="168"/>
        <end position="187"/>
    </location>
</feature>
<keyword evidence="2" id="KW-0472">Membrane</keyword>
<dbReference type="Proteomes" id="UP000275385">
    <property type="component" value="Unassembled WGS sequence"/>
</dbReference>
<feature type="region of interest" description="Disordered" evidence="1">
    <location>
        <begin position="280"/>
        <end position="301"/>
    </location>
</feature>
<keyword evidence="2" id="KW-0812">Transmembrane</keyword>
<evidence type="ECO:0000313" key="3">
    <source>
        <dbReference type="EMBL" id="RKU39741.1"/>
    </source>
</evidence>
<dbReference type="EMBL" id="QVQW01000155">
    <property type="protein sequence ID" value="RKU39741.1"/>
    <property type="molecule type" value="Genomic_DNA"/>
</dbReference>
<dbReference type="OrthoDB" id="5342507at2759"/>
<proteinExistence type="predicted"/>
<evidence type="ECO:0000313" key="4">
    <source>
        <dbReference type="Proteomes" id="UP000275385"/>
    </source>
</evidence>
<evidence type="ECO:0000256" key="1">
    <source>
        <dbReference type="SAM" id="MobiDB-lite"/>
    </source>
</evidence>
<feature type="transmembrane region" description="Helical" evidence="2">
    <location>
        <begin position="119"/>
        <end position="139"/>
    </location>
</feature>
<feature type="transmembrane region" description="Helical" evidence="2">
    <location>
        <begin position="250"/>
        <end position="272"/>
    </location>
</feature>
<keyword evidence="4" id="KW-1185">Reference proteome</keyword>
<keyword evidence="2" id="KW-1133">Transmembrane helix</keyword>
<evidence type="ECO:0000256" key="2">
    <source>
        <dbReference type="SAM" id="Phobius"/>
    </source>
</evidence>
<feature type="compositionally biased region" description="Low complexity" evidence="1">
    <location>
        <begin position="75"/>
        <end position="90"/>
    </location>
</feature>
<feature type="region of interest" description="Disordered" evidence="1">
    <location>
        <begin position="75"/>
        <end position="97"/>
    </location>
</feature>
<accession>A0A420XVQ5</accession>
<feature type="compositionally biased region" description="Basic and acidic residues" evidence="1">
    <location>
        <begin position="282"/>
        <end position="295"/>
    </location>
</feature>
<protein>
    <recommendedName>
        <fullName evidence="5">MARVEL domain-containing protein</fullName>
    </recommendedName>
</protein>
<feature type="transmembrane region" description="Helical" evidence="2">
    <location>
        <begin position="194"/>
        <end position="216"/>
    </location>
</feature>